<protein>
    <submittedName>
        <fullName evidence="2">Uncharacterized protein</fullName>
    </submittedName>
</protein>
<dbReference type="Proteomes" id="UP000313359">
    <property type="component" value="Unassembled WGS sequence"/>
</dbReference>
<dbReference type="EMBL" id="ML122280">
    <property type="protein sequence ID" value="RPD57496.1"/>
    <property type="molecule type" value="Genomic_DNA"/>
</dbReference>
<organism evidence="2 3">
    <name type="scientific">Lentinus tigrinus ALCF2SS1-6</name>
    <dbReference type="NCBI Taxonomy" id="1328759"/>
    <lineage>
        <taxon>Eukaryota</taxon>
        <taxon>Fungi</taxon>
        <taxon>Dikarya</taxon>
        <taxon>Basidiomycota</taxon>
        <taxon>Agaricomycotina</taxon>
        <taxon>Agaricomycetes</taxon>
        <taxon>Polyporales</taxon>
        <taxon>Polyporaceae</taxon>
        <taxon>Lentinus</taxon>
    </lineage>
</organism>
<proteinExistence type="predicted"/>
<dbReference type="AlphaFoldDB" id="A0A5C2S828"/>
<feature type="region of interest" description="Disordered" evidence="1">
    <location>
        <begin position="140"/>
        <end position="161"/>
    </location>
</feature>
<evidence type="ECO:0000313" key="2">
    <source>
        <dbReference type="EMBL" id="RPD57496.1"/>
    </source>
</evidence>
<feature type="non-terminal residue" evidence="2">
    <location>
        <position position="1"/>
    </location>
</feature>
<reference evidence="2" key="1">
    <citation type="journal article" date="2018" name="Genome Biol. Evol.">
        <title>Genomics and development of Lentinus tigrinus, a white-rot wood-decaying mushroom with dimorphic fruiting bodies.</title>
        <authorList>
            <person name="Wu B."/>
            <person name="Xu Z."/>
            <person name="Knudson A."/>
            <person name="Carlson A."/>
            <person name="Chen N."/>
            <person name="Kovaka S."/>
            <person name="LaButti K."/>
            <person name="Lipzen A."/>
            <person name="Pennachio C."/>
            <person name="Riley R."/>
            <person name="Schakwitz W."/>
            <person name="Umezawa K."/>
            <person name="Ohm R.A."/>
            <person name="Grigoriev I.V."/>
            <person name="Nagy L.G."/>
            <person name="Gibbons J."/>
            <person name="Hibbett D."/>
        </authorList>
    </citation>
    <scope>NUCLEOTIDE SEQUENCE [LARGE SCALE GENOMIC DNA]</scope>
    <source>
        <strain evidence="2">ALCF2SS1-6</strain>
    </source>
</reference>
<name>A0A5C2S828_9APHY</name>
<evidence type="ECO:0000313" key="3">
    <source>
        <dbReference type="Proteomes" id="UP000313359"/>
    </source>
</evidence>
<evidence type="ECO:0000256" key="1">
    <source>
        <dbReference type="SAM" id="MobiDB-lite"/>
    </source>
</evidence>
<keyword evidence="3" id="KW-1185">Reference proteome</keyword>
<gene>
    <name evidence="2" type="ORF">L227DRAFT_577811</name>
</gene>
<accession>A0A5C2S828</accession>
<sequence>MPFPPPTNHSPLQLASPSQWILRRQNHVYIRREWLTWCHQPCNERTRNSSPTCNYLEEEDSLAGAGEHAQWLNRADCFTPVYLFRYLSASEYLSLFYSPGLSGDAIEPLKEAGGSKNLGQLARLSPDNIAAQWSIHRHLPKHPRSRSGTKDAIPNQHNTSPRPLTAQLLRRIVGRWPAVPTGLSKEVGCYAALAM</sequence>